<dbReference type="Proteomes" id="UP000566819">
    <property type="component" value="Unassembled WGS sequence"/>
</dbReference>
<dbReference type="OrthoDB" id="10037289at2759"/>
<feature type="coiled-coil region" evidence="1">
    <location>
        <begin position="171"/>
        <end position="227"/>
    </location>
</feature>
<reference evidence="3 4" key="1">
    <citation type="submission" date="2020-03" db="EMBL/GenBank/DDBJ databases">
        <title>Draft Genome Sequence of Cudoniella acicularis.</title>
        <authorList>
            <person name="Buettner E."/>
            <person name="Kellner H."/>
        </authorList>
    </citation>
    <scope>NUCLEOTIDE SEQUENCE [LARGE SCALE GENOMIC DNA]</scope>
    <source>
        <strain evidence="3 4">DSM 108380</strain>
    </source>
</reference>
<organism evidence="3 4">
    <name type="scientific">Cudoniella acicularis</name>
    <dbReference type="NCBI Taxonomy" id="354080"/>
    <lineage>
        <taxon>Eukaryota</taxon>
        <taxon>Fungi</taxon>
        <taxon>Dikarya</taxon>
        <taxon>Ascomycota</taxon>
        <taxon>Pezizomycotina</taxon>
        <taxon>Leotiomycetes</taxon>
        <taxon>Helotiales</taxon>
        <taxon>Tricladiaceae</taxon>
        <taxon>Cudoniella</taxon>
    </lineage>
</organism>
<keyword evidence="1" id="KW-0175">Coiled coil</keyword>
<feature type="region of interest" description="Disordered" evidence="2">
    <location>
        <begin position="236"/>
        <end position="257"/>
    </location>
</feature>
<evidence type="ECO:0000313" key="4">
    <source>
        <dbReference type="Proteomes" id="UP000566819"/>
    </source>
</evidence>
<feature type="region of interest" description="Disordered" evidence="2">
    <location>
        <begin position="66"/>
        <end position="90"/>
    </location>
</feature>
<accession>A0A8H4VVU1</accession>
<name>A0A8H4VVU1_9HELO</name>
<dbReference type="EMBL" id="JAAMPI010001775">
    <property type="protein sequence ID" value="KAF4624087.1"/>
    <property type="molecule type" value="Genomic_DNA"/>
</dbReference>
<feature type="compositionally biased region" description="Acidic residues" evidence="2">
    <location>
        <begin position="507"/>
        <end position="525"/>
    </location>
</feature>
<protein>
    <submittedName>
        <fullName evidence="3">Uncharacterized protein</fullName>
    </submittedName>
</protein>
<keyword evidence="4" id="KW-1185">Reference proteome</keyword>
<comment type="caution">
    <text evidence="3">The sequence shown here is derived from an EMBL/GenBank/DDBJ whole genome shotgun (WGS) entry which is preliminary data.</text>
</comment>
<evidence type="ECO:0000256" key="1">
    <source>
        <dbReference type="SAM" id="Coils"/>
    </source>
</evidence>
<feature type="region of interest" description="Disordered" evidence="2">
    <location>
        <begin position="501"/>
        <end position="525"/>
    </location>
</feature>
<sequence length="525" mass="58442">MASRKRKTPLAASTDADRNAIVAPVSKKNKTATAKLAKDAAATAAKNKYSDPGSFTNLEPAKLVFIEWPASEDDDNDNGDDGDPEDEDIPAGSLQYILNELANECYKAVHEALNPPEELKDGCRIINMGEARQRIDEASKPYQEKMEEARKKFVAAGTITEEEAKAVVGQDDQRRKEKRKAKRELQNALNEVQKDMNKAVEEAVKPFQEKIKKIRDAFQEYRELTAEETMAIVPNIEDAANGGKTGEKGDGKNAGEKKDFVAPRVVTDEGYPVTRAGFNKFVEINQEVEKRDPDAHGMYIYNDFAGYGVVEVLENTLAQFNKLIFKKNVSPLEKWAIVEGLSIYLALGNHMALMMNENSEGTGEVFNALGVMFTTALEMLHESCLISLESPLPDNIGVMTLLFLDFMANTASDFDLDWTDDVVRAADGFGVVLEPVEKIKGVDQEMLDELRKRGKKFANWKTAYPKFKKGHPGSSCEYDITQMSKAEKAQYTFGTKEHDARMREMMGEDSDEVSGEDPDSYSDSD</sequence>
<feature type="compositionally biased region" description="Acidic residues" evidence="2">
    <location>
        <begin position="70"/>
        <end position="89"/>
    </location>
</feature>
<dbReference type="AlphaFoldDB" id="A0A8H4VVU1"/>
<proteinExistence type="predicted"/>
<gene>
    <name evidence="3" type="ORF">G7Y89_g14087</name>
</gene>
<evidence type="ECO:0000313" key="3">
    <source>
        <dbReference type="EMBL" id="KAF4624087.1"/>
    </source>
</evidence>
<evidence type="ECO:0000256" key="2">
    <source>
        <dbReference type="SAM" id="MobiDB-lite"/>
    </source>
</evidence>
<feature type="compositionally biased region" description="Basic and acidic residues" evidence="2">
    <location>
        <begin position="245"/>
        <end position="257"/>
    </location>
</feature>